<dbReference type="GO" id="GO:0019853">
    <property type="term" value="P:L-ascorbic acid biosynthetic process"/>
    <property type="evidence" value="ECO:0007669"/>
    <property type="project" value="TreeGrafter"/>
</dbReference>
<dbReference type="GO" id="GO:0004341">
    <property type="term" value="F:gluconolactonase activity"/>
    <property type="evidence" value="ECO:0007669"/>
    <property type="project" value="TreeGrafter"/>
</dbReference>
<feature type="domain" description="SMP-30/Gluconolactonase/LRE-like region" evidence="4">
    <location>
        <begin position="16"/>
        <end position="252"/>
    </location>
</feature>
<keyword evidence="3" id="KW-0479">Metal-binding</keyword>
<dbReference type="AlphaFoldDB" id="A0A3P3RJX9"/>
<comment type="similarity">
    <text evidence="1">Belongs to the SMP-30/CGR1 family.</text>
</comment>
<sequence>MVAEPERFVDHAYETGEGPLYHPEENRLYWVDIPNGHMYRYDFETDEREQCYSGPSIGGFTMQADGSLLLFKENGSITIWNDGQQETVVSEIPEERGSRFNDVIAGPNGRVLCGTMPPDGRLYQLDTDGSLTLLLSDLAVSNGLGFSPDNTRVYLAETEAETIWSFEYDAESGTLSDRKPFVSTVGGAGLPDGLTVDAEGYIWSARWNGGCVVRHHPDDGRVVDRCSLPARKVSCVTFGGPDYEHAYVTTATAGNDRSVEGNGAGAVFRFTPDVNGVPEFRSRIDPQQ</sequence>
<dbReference type="PANTHER" id="PTHR10907:SF47">
    <property type="entry name" value="REGUCALCIN"/>
    <property type="match status" value="1"/>
</dbReference>
<dbReference type="SUPFAM" id="SSF63829">
    <property type="entry name" value="Calcium-dependent phosphotriesterase"/>
    <property type="match status" value="1"/>
</dbReference>
<dbReference type="EMBL" id="RRCH01000003">
    <property type="protein sequence ID" value="RRJ33634.1"/>
    <property type="molecule type" value="Genomic_DNA"/>
</dbReference>
<evidence type="ECO:0000256" key="1">
    <source>
        <dbReference type="ARBA" id="ARBA00008853"/>
    </source>
</evidence>
<evidence type="ECO:0000313" key="6">
    <source>
        <dbReference type="Proteomes" id="UP000282322"/>
    </source>
</evidence>
<organism evidence="5 6">
    <name type="scientific">Halocatena pleomorpha</name>
    <dbReference type="NCBI Taxonomy" id="1785090"/>
    <lineage>
        <taxon>Archaea</taxon>
        <taxon>Methanobacteriati</taxon>
        <taxon>Methanobacteriota</taxon>
        <taxon>Stenosarchaea group</taxon>
        <taxon>Halobacteria</taxon>
        <taxon>Halobacteriales</taxon>
        <taxon>Natronomonadaceae</taxon>
        <taxon>Halocatena</taxon>
    </lineage>
</organism>
<comment type="caution">
    <text evidence="5">The sequence shown here is derived from an EMBL/GenBank/DDBJ whole genome shotgun (WGS) entry which is preliminary data.</text>
</comment>
<dbReference type="InterPro" id="IPR011042">
    <property type="entry name" value="6-blade_b-propeller_TolB-like"/>
</dbReference>
<dbReference type="Pfam" id="PF08450">
    <property type="entry name" value="SGL"/>
    <property type="match status" value="1"/>
</dbReference>
<accession>A0A3P3RJX9</accession>
<dbReference type="Gene3D" id="2.120.10.30">
    <property type="entry name" value="TolB, C-terminal domain"/>
    <property type="match status" value="1"/>
</dbReference>
<keyword evidence="6" id="KW-1185">Reference proteome</keyword>
<dbReference type="PRINTS" id="PR01790">
    <property type="entry name" value="SMP30FAMILY"/>
</dbReference>
<dbReference type="Proteomes" id="UP000282322">
    <property type="component" value="Unassembled WGS sequence"/>
</dbReference>
<dbReference type="OrthoDB" id="341532at2157"/>
<feature type="binding site" evidence="3">
    <location>
        <position position="192"/>
    </location>
    <ligand>
        <name>a divalent metal cation</name>
        <dbReference type="ChEBI" id="CHEBI:60240"/>
    </ligand>
</feature>
<proteinExistence type="inferred from homology"/>
<feature type="binding site" evidence="3">
    <location>
        <position position="17"/>
    </location>
    <ligand>
        <name>a divalent metal cation</name>
        <dbReference type="ChEBI" id="CHEBI:60240"/>
    </ligand>
</feature>
<dbReference type="GO" id="GO:0005509">
    <property type="term" value="F:calcium ion binding"/>
    <property type="evidence" value="ECO:0007669"/>
    <property type="project" value="TreeGrafter"/>
</dbReference>
<protein>
    <submittedName>
        <fullName evidence="5">SMP-30/gluconolactonase/LRE family protein</fullName>
    </submittedName>
</protein>
<dbReference type="RefSeq" id="WP_124953501.1">
    <property type="nucleotide sequence ID" value="NZ_RRCH01000003.1"/>
</dbReference>
<dbReference type="InterPro" id="IPR013658">
    <property type="entry name" value="SGL"/>
</dbReference>
<feature type="binding site" evidence="3">
    <location>
        <position position="101"/>
    </location>
    <ligand>
        <name>substrate</name>
    </ligand>
</feature>
<evidence type="ECO:0000256" key="3">
    <source>
        <dbReference type="PIRSR" id="PIRSR605511-2"/>
    </source>
</evidence>
<comment type="cofactor">
    <cofactor evidence="3">
        <name>Zn(2+)</name>
        <dbReference type="ChEBI" id="CHEBI:29105"/>
    </cofactor>
    <text evidence="3">Binds 1 divalent metal cation per subunit.</text>
</comment>
<evidence type="ECO:0000256" key="2">
    <source>
        <dbReference type="PIRSR" id="PIRSR605511-1"/>
    </source>
</evidence>
<dbReference type="InterPro" id="IPR005511">
    <property type="entry name" value="SMP-30"/>
</dbReference>
<gene>
    <name evidence="5" type="ORF">EIK79_02215</name>
</gene>
<name>A0A3P3RJX9_9EURY</name>
<keyword evidence="3" id="KW-0862">Zinc</keyword>
<evidence type="ECO:0000259" key="4">
    <source>
        <dbReference type="Pfam" id="PF08450"/>
    </source>
</evidence>
<feature type="binding site" evidence="3">
    <location>
        <position position="142"/>
    </location>
    <ligand>
        <name>a divalent metal cation</name>
        <dbReference type="ChEBI" id="CHEBI:60240"/>
    </ligand>
</feature>
<feature type="active site" description="Proton donor/acceptor" evidence="2">
    <location>
        <position position="192"/>
    </location>
</feature>
<feature type="binding site" evidence="3">
    <location>
        <position position="119"/>
    </location>
    <ligand>
        <name>substrate</name>
    </ligand>
</feature>
<evidence type="ECO:0000313" key="5">
    <source>
        <dbReference type="EMBL" id="RRJ33634.1"/>
    </source>
</evidence>
<feature type="binding site" evidence="3">
    <location>
        <position position="99"/>
    </location>
    <ligand>
        <name>substrate</name>
    </ligand>
</feature>
<dbReference type="PANTHER" id="PTHR10907">
    <property type="entry name" value="REGUCALCIN"/>
    <property type="match status" value="1"/>
</dbReference>
<reference evidence="5 6" key="1">
    <citation type="submission" date="2018-11" db="EMBL/GenBank/DDBJ databases">
        <title>Taxonoimc description of Halomarina strain SPP-AMP-1.</title>
        <authorList>
            <person name="Pal Y."/>
            <person name="Srinivasana K."/>
            <person name="Verma A."/>
            <person name="Kumar P."/>
        </authorList>
    </citation>
    <scope>NUCLEOTIDE SEQUENCE [LARGE SCALE GENOMIC DNA]</scope>
    <source>
        <strain evidence="5 6">SPP-AMP-1</strain>
    </source>
</reference>